<organism evidence="2 3">
    <name type="scientific">Halobacillus alkaliphilus</name>
    <dbReference type="NCBI Taxonomy" id="396056"/>
    <lineage>
        <taxon>Bacteria</taxon>
        <taxon>Bacillati</taxon>
        <taxon>Bacillota</taxon>
        <taxon>Bacilli</taxon>
        <taxon>Bacillales</taxon>
        <taxon>Bacillaceae</taxon>
        <taxon>Halobacillus</taxon>
    </lineage>
</organism>
<feature type="transmembrane region" description="Helical" evidence="1">
    <location>
        <begin position="436"/>
        <end position="456"/>
    </location>
</feature>
<keyword evidence="3" id="KW-1185">Reference proteome</keyword>
<feature type="transmembrane region" description="Helical" evidence="1">
    <location>
        <begin position="83"/>
        <end position="100"/>
    </location>
</feature>
<name>A0A1I2PVM4_9BACI</name>
<evidence type="ECO:0000256" key="1">
    <source>
        <dbReference type="SAM" id="Phobius"/>
    </source>
</evidence>
<feature type="transmembrane region" description="Helical" evidence="1">
    <location>
        <begin position="55"/>
        <end position="71"/>
    </location>
</feature>
<feature type="transmembrane region" description="Helical" evidence="1">
    <location>
        <begin position="394"/>
        <end position="416"/>
    </location>
</feature>
<feature type="transmembrane region" description="Helical" evidence="1">
    <location>
        <begin position="314"/>
        <end position="334"/>
    </location>
</feature>
<gene>
    <name evidence="2" type="ORF">SAMN05216353_12653</name>
</gene>
<feature type="transmembrane region" description="Helical" evidence="1">
    <location>
        <begin position="275"/>
        <end position="293"/>
    </location>
</feature>
<feature type="transmembrane region" description="Helical" evidence="1">
    <location>
        <begin position="354"/>
        <end position="387"/>
    </location>
</feature>
<keyword evidence="1" id="KW-0472">Membrane</keyword>
<keyword evidence="1" id="KW-1133">Transmembrane helix</keyword>
<accession>A0A1I2PVM4</accession>
<dbReference type="RefSeq" id="WP_089752637.1">
    <property type="nucleotide sequence ID" value="NZ_FOOG01000026.1"/>
</dbReference>
<dbReference type="Proteomes" id="UP000198897">
    <property type="component" value="Unassembled WGS sequence"/>
</dbReference>
<evidence type="ECO:0000313" key="3">
    <source>
        <dbReference type="Proteomes" id="UP000198897"/>
    </source>
</evidence>
<feature type="transmembrane region" description="Helical" evidence="1">
    <location>
        <begin position="205"/>
        <end position="228"/>
    </location>
</feature>
<keyword evidence="1" id="KW-0812">Transmembrane</keyword>
<sequence>MHNLKITNYLYIFYSLVFLLNIVHVFWANDILFFVIGAMGIIMLIINFPRADRVFRILGVVLLAVGIFFFISSDVSVNEVPSFFAGNISLLFLLSMLPWMNSVVKAGRYNKLLQSLLGGNVNGMGALYIRSEVTMVSLAAFLNLSSATISQDLLKNQLKEAKTKVKNSFIAMATLRGYSLALLWSPLEILLATSIFITGANYLEVLPWMLLIALIGIILDSAVGKLIFRKHDIGNNPLDGSSPQSNKKKLMEFIAALILFLVLVVFLANVVQLDFLFAVTIAIFPFAFIWAVVKQRKNSFLQIGWPTWKRQTNNLNNFIVLLLSLSFFTEALNASPFLQYLQDPIVALEGSPLLIMLFIQAAFLVLTLLGVHPIATMGIFGGVSGLLTEALPSVTLTILLASCAIATVPSAPYGLIVTITSVGLGVNPYQIVLKNLPYTLMCGFIGIIVSLITLSIY</sequence>
<proteinExistence type="predicted"/>
<feature type="transmembrane region" description="Helical" evidence="1">
    <location>
        <begin position="31"/>
        <end position="48"/>
    </location>
</feature>
<reference evidence="3" key="1">
    <citation type="submission" date="2016-10" db="EMBL/GenBank/DDBJ databases">
        <authorList>
            <person name="Varghese N."/>
            <person name="Submissions S."/>
        </authorList>
    </citation>
    <scope>NUCLEOTIDE SEQUENCE [LARGE SCALE GENOMIC DNA]</scope>
    <source>
        <strain evidence="3">FP5</strain>
    </source>
</reference>
<dbReference type="AlphaFoldDB" id="A0A1I2PVM4"/>
<evidence type="ECO:0000313" key="2">
    <source>
        <dbReference type="EMBL" id="SFG17451.1"/>
    </source>
</evidence>
<dbReference type="OrthoDB" id="2960907at2"/>
<protein>
    <submittedName>
        <fullName evidence="2">Uncharacterized protein</fullName>
    </submittedName>
</protein>
<feature type="transmembrane region" description="Helical" evidence="1">
    <location>
        <begin position="175"/>
        <end position="199"/>
    </location>
</feature>
<dbReference type="EMBL" id="FOOG01000026">
    <property type="protein sequence ID" value="SFG17451.1"/>
    <property type="molecule type" value="Genomic_DNA"/>
</dbReference>
<feature type="transmembrane region" description="Helical" evidence="1">
    <location>
        <begin position="7"/>
        <end position="25"/>
    </location>
</feature>
<feature type="transmembrane region" description="Helical" evidence="1">
    <location>
        <begin position="249"/>
        <end position="269"/>
    </location>
</feature>